<comment type="caution">
    <text evidence="5">The sequence shown here is derived from an EMBL/GenBank/DDBJ whole genome shotgun (WGS) entry which is preliminary data.</text>
</comment>
<evidence type="ECO:0000256" key="2">
    <source>
        <dbReference type="ARBA" id="ARBA00022801"/>
    </source>
</evidence>
<keyword evidence="6" id="KW-1185">Reference proteome</keyword>
<protein>
    <submittedName>
        <fullName evidence="5">8-oxo-dGTP diphosphatase</fullName>
    </submittedName>
</protein>
<dbReference type="CDD" id="cd18875">
    <property type="entry name" value="NUDIX_Hydrolase"/>
    <property type="match status" value="1"/>
</dbReference>
<organism evidence="5 6">
    <name type="scientific">Blautia caccae</name>
    <dbReference type="NCBI Taxonomy" id="3133175"/>
    <lineage>
        <taxon>Bacteria</taxon>
        <taxon>Bacillati</taxon>
        <taxon>Bacillota</taxon>
        <taxon>Clostridia</taxon>
        <taxon>Lachnospirales</taxon>
        <taxon>Lachnospiraceae</taxon>
        <taxon>Blautia</taxon>
    </lineage>
</organism>
<dbReference type="InterPro" id="IPR020476">
    <property type="entry name" value="Nudix_hydrolase"/>
</dbReference>
<dbReference type="Proteomes" id="UP001457898">
    <property type="component" value="Unassembled WGS sequence"/>
</dbReference>
<accession>A0ABV1DMK0</accession>
<dbReference type="SUPFAM" id="SSF55811">
    <property type="entry name" value="Nudix"/>
    <property type="match status" value="1"/>
</dbReference>
<dbReference type="InterPro" id="IPR020084">
    <property type="entry name" value="NUDIX_hydrolase_CS"/>
</dbReference>
<dbReference type="PROSITE" id="PS51462">
    <property type="entry name" value="NUDIX"/>
    <property type="match status" value="1"/>
</dbReference>
<evidence type="ECO:0000313" key="5">
    <source>
        <dbReference type="EMBL" id="MEQ2431615.1"/>
    </source>
</evidence>
<dbReference type="PANTHER" id="PTHR43736">
    <property type="entry name" value="ADP-RIBOSE PYROPHOSPHATASE"/>
    <property type="match status" value="1"/>
</dbReference>
<sequence>MSRKNHKMIDGKLLQTDKKYSHLKLKQKEKIAEWMYLETKAYYEKTYTFPGDKQIGDVISKVYDRITDADIWIPYGEVVKHYKKKRADINKRVRRSTNQHEEQKTETVCFMNLCMLQDGKGNVLALDKVNDSYTGTTFPGGHVEKGEIFTDAVIREVYEETGLTIENPLFCGVYHWNKSGTHHVIFLYKADQYSGILHSSDEGKVYWIPVNEFKEKELATGMEYVLQMMESTQMNECYMHLEDGKYVGTLY</sequence>
<dbReference type="InterPro" id="IPR015797">
    <property type="entry name" value="NUDIX_hydrolase-like_dom_sf"/>
</dbReference>
<comment type="similarity">
    <text evidence="1 3">Belongs to the Nudix hydrolase family.</text>
</comment>
<evidence type="ECO:0000259" key="4">
    <source>
        <dbReference type="PROSITE" id="PS51462"/>
    </source>
</evidence>
<dbReference type="Pfam" id="PF00293">
    <property type="entry name" value="NUDIX"/>
    <property type="match status" value="1"/>
</dbReference>
<dbReference type="PANTHER" id="PTHR43736:SF1">
    <property type="entry name" value="DIHYDRONEOPTERIN TRIPHOSPHATE DIPHOSPHATASE"/>
    <property type="match status" value="1"/>
</dbReference>
<dbReference type="Gene3D" id="3.90.79.10">
    <property type="entry name" value="Nucleoside Triphosphate Pyrophosphohydrolase"/>
    <property type="match status" value="1"/>
</dbReference>
<dbReference type="RefSeq" id="WP_118743353.1">
    <property type="nucleotide sequence ID" value="NZ_JBBMFP010000009.1"/>
</dbReference>
<dbReference type="InterPro" id="IPR000086">
    <property type="entry name" value="NUDIX_hydrolase_dom"/>
</dbReference>
<evidence type="ECO:0000313" key="6">
    <source>
        <dbReference type="Proteomes" id="UP001457898"/>
    </source>
</evidence>
<gene>
    <name evidence="5" type="ORF">WMO65_11425</name>
</gene>
<proteinExistence type="inferred from homology"/>
<dbReference type="PROSITE" id="PS00893">
    <property type="entry name" value="NUDIX_BOX"/>
    <property type="match status" value="1"/>
</dbReference>
<reference evidence="5 6" key="1">
    <citation type="submission" date="2024-03" db="EMBL/GenBank/DDBJ databases">
        <title>Human intestinal bacterial collection.</title>
        <authorList>
            <person name="Pauvert C."/>
            <person name="Hitch T.C.A."/>
            <person name="Clavel T."/>
        </authorList>
    </citation>
    <scope>NUCLEOTIDE SEQUENCE [LARGE SCALE GENOMIC DNA]</scope>
    <source>
        <strain evidence="5 6">CLA-SR-H028</strain>
    </source>
</reference>
<feature type="domain" description="Nudix hydrolase" evidence="4">
    <location>
        <begin position="106"/>
        <end position="230"/>
    </location>
</feature>
<keyword evidence="2 3" id="KW-0378">Hydrolase</keyword>
<dbReference type="PRINTS" id="PR00502">
    <property type="entry name" value="NUDIXFAMILY"/>
</dbReference>
<evidence type="ECO:0000256" key="3">
    <source>
        <dbReference type="RuleBase" id="RU003476"/>
    </source>
</evidence>
<dbReference type="EMBL" id="JBBMFP010000009">
    <property type="protein sequence ID" value="MEQ2431615.1"/>
    <property type="molecule type" value="Genomic_DNA"/>
</dbReference>
<name>A0ABV1DMK0_9FIRM</name>
<evidence type="ECO:0000256" key="1">
    <source>
        <dbReference type="ARBA" id="ARBA00005582"/>
    </source>
</evidence>